<organism evidence="1 2">
    <name type="scientific">Arthrobacter wenxiniae</name>
    <dbReference type="NCBI Taxonomy" id="2713570"/>
    <lineage>
        <taxon>Bacteria</taxon>
        <taxon>Bacillati</taxon>
        <taxon>Actinomycetota</taxon>
        <taxon>Actinomycetes</taxon>
        <taxon>Micrococcales</taxon>
        <taxon>Micrococcaceae</taxon>
        <taxon>Arthrobacter</taxon>
    </lineage>
</organism>
<accession>A0A7Y7LZA0</accession>
<evidence type="ECO:0000313" key="1">
    <source>
        <dbReference type="EMBL" id="NVM95767.1"/>
    </source>
</evidence>
<protein>
    <submittedName>
        <fullName evidence="1">Uncharacterized protein</fullName>
    </submittedName>
</protein>
<dbReference type="AlphaFoldDB" id="A0A7Y7LZA0"/>
<proteinExistence type="predicted"/>
<dbReference type="RefSeq" id="WP_176635487.1">
    <property type="nucleotide sequence ID" value="NZ_JAAMFM010000019.1"/>
</dbReference>
<dbReference type="Proteomes" id="UP000543556">
    <property type="component" value="Unassembled WGS sequence"/>
</dbReference>
<gene>
    <name evidence="1" type="ORF">G6034_12760</name>
</gene>
<comment type="caution">
    <text evidence="1">The sequence shown here is derived from an EMBL/GenBank/DDBJ whole genome shotgun (WGS) entry which is preliminary data.</text>
</comment>
<evidence type="ECO:0000313" key="2">
    <source>
        <dbReference type="Proteomes" id="UP000543556"/>
    </source>
</evidence>
<dbReference type="EMBL" id="JAAMFM010000019">
    <property type="protein sequence ID" value="NVM95767.1"/>
    <property type="molecule type" value="Genomic_DNA"/>
</dbReference>
<sequence>MTTSPSAKLPGGIEGPGPPALICSGCDTANNLLVEAIEAVNPAAPGFVSIQYSCSDCGSFYAHAASVQQVAELLNAGATAPGVLQFGRYFIHCGEPMEDIAAGVSHLGPPAGSQGSASAAISIGTRQLRCRCGFQLDAPL</sequence>
<reference evidence="1 2" key="1">
    <citation type="submission" date="2020-02" db="EMBL/GenBank/DDBJ databases">
        <title>Genome sequence of strain AETb3-4.</title>
        <authorList>
            <person name="Gao J."/>
            <person name="Zhang X."/>
        </authorList>
    </citation>
    <scope>NUCLEOTIDE SEQUENCE [LARGE SCALE GENOMIC DNA]</scope>
    <source>
        <strain evidence="1 2">AETb3-4</strain>
    </source>
</reference>
<name>A0A7Y7LZA0_9MICC</name>
<keyword evidence="2" id="KW-1185">Reference proteome</keyword>